<name>J5SN39_TRIAS</name>
<organism evidence="2 3">
    <name type="scientific">Trichosporon asahii var. asahii (strain ATCC 90039 / CBS 2479 / JCM 2466 / KCTC 7840 / NBRC 103889/ NCYC 2677 / UAMH 7654)</name>
    <name type="common">Yeast</name>
    <dbReference type="NCBI Taxonomy" id="1186058"/>
    <lineage>
        <taxon>Eukaryota</taxon>
        <taxon>Fungi</taxon>
        <taxon>Dikarya</taxon>
        <taxon>Basidiomycota</taxon>
        <taxon>Agaricomycotina</taxon>
        <taxon>Tremellomycetes</taxon>
        <taxon>Trichosporonales</taxon>
        <taxon>Trichosporonaceae</taxon>
        <taxon>Trichosporon</taxon>
    </lineage>
</organism>
<proteinExistence type="predicted"/>
<evidence type="ECO:0000313" key="2">
    <source>
        <dbReference type="EMBL" id="EJT46551.1"/>
    </source>
</evidence>
<dbReference type="HOGENOM" id="CLU_1120796_0_0_1"/>
<protein>
    <recommendedName>
        <fullName evidence="4">Retrotransposon gag domain-containing protein</fullName>
    </recommendedName>
</protein>
<dbReference type="KEGG" id="tasa:A1Q1_04846"/>
<evidence type="ECO:0000256" key="1">
    <source>
        <dbReference type="SAM" id="MobiDB-lite"/>
    </source>
</evidence>
<gene>
    <name evidence="2" type="ORF">A1Q1_04846</name>
</gene>
<comment type="caution">
    <text evidence="2">The sequence shown here is derived from an EMBL/GenBank/DDBJ whole genome shotgun (WGS) entry which is preliminary data.</text>
</comment>
<evidence type="ECO:0000313" key="3">
    <source>
        <dbReference type="Proteomes" id="UP000002748"/>
    </source>
</evidence>
<dbReference type="VEuPathDB" id="FungiDB:A1Q1_04846"/>
<sequence>MTFANALSPVPIRPFSGGTSYTVEEFLTTVDYVSTAPRTPGSLFAYLEGRARFWLTHYAMSNTVPGTEEGYAILRSALLGEFSLDPNMRDTREAYHAFRALTQYTAGVQEYADAYRRAARDGRFSIEDHFNRMWWVLGLREEIRETLCERLPLLLSWREIVAEAVWIEREKGLDADAGRREPRESRDSRERDREREREKERERERRDHREKDGRHRHGHESGETLDLSRLNRSVQDTLISVVNKAKGD</sequence>
<dbReference type="AlphaFoldDB" id="J5SN39"/>
<evidence type="ECO:0008006" key="4">
    <source>
        <dbReference type="Google" id="ProtNLM"/>
    </source>
</evidence>
<dbReference type="Proteomes" id="UP000002748">
    <property type="component" value="Unassembled WGS sequence"/>
</dbReference>
<reference evidence="2 3" key="1">
    <citation type="journal article" date="2012" name="Eukaryot. Cell">
        <title>Draft genome sequence of CBS 2479, the standard type strain of Trichosporon asahii.</title>
        <authorList>
            <person name="Yang R.Y."/>
            <person name="Li H.T."/>
            <person name="Zhu H."/>
            <person name="Zhou G.P."/>
            <person name="Wang M."/>
            <person name="Wang L."/>
        </authorList>
    </citation>
    <scope>NUCLEOTIDE SEQUENCE [LARGE SCALE GENOMIC DNA]</scope>
    <source>
        <strain evidence="3">ATCC 90039 / CBS 2479 / JCM 2466 / KCTC 7840 / NCYC 2677 / UAMH 7654</strain>
    </source>
</reference>
<feature type="compositionally biased region" description="Basic and acidic residues" evidence="1">
    <location>
        <begin position="176"/>
        <end position="213"/>
    </location>
</feature>
<dbReference type="RefSeq" id="XP_014178559.1">
    <property type="nucleotide sequence ID" value="XM_014323084.1"/>
</dbReference>
<dbReference type="EMBL" id="ALBS01000284">
    <property type="protein sequence ID" value="EJT46551.1"/>
    <property type="molecule type" value="Genomic_DNA"/>
</dbReference>
<feature type="region of interest" description="Disordered" evidence="1">
    <location>
        <begin position="176"/>
        <end position="229"/>
    </location>
</feature>
<accession>J5SN39</accession>
<dbReference type="GeneID" id="25988358"/>